<sequence length="77" mass="8484">FSVSAIAEAGYKLKSHSGTKKRFKALASGKKFKRANAGHIHLNVDKSPARKNRLAQTGYATQTQVKKLRKKLLPYGS</sequence>
<dbReference type="GO" id="GO:0006412">
    <property type="term" value="P:translation"/>
    <property type="evidence" value="ECO:0007669"/>
    <property type="project" value="InterPro"/>
</dbReference>
<keyword evidence="6" id="KW-1185">Reference proteome</keyword>
<dbReference type="Pfam" id="PF01632">
    <property type="entry name" value="Ribosomal_L35p"/>
    <property type="match status" value="1"/>
</dbReference>
<dbReference type="Gene3D" id="4.10.410.60">
    <property type="match status" value="1"/>
</dbReference>
<dbReference type="PANTHER" id="PTHR33343">
    <property type="entry name" value="54S RIBOSOMAL PROTEIN BL35M"/>
    <property type="match status" value="1"/>
</dbReference>
<protein>
    <recommendedName>
        <fullName evidence="4">50S ribosomal protein L35</fullName>
    </recommendedName>
</protein>
<evidence type="ECO:0000313" key="5">
    <source>
        <dbReference type="EMBL" id="KIY64467.1"/>
    </source>
</evidence>
<organism evidence="5 6">
    <name type="scientific">Cylindrobasidium torrendii FP15055 ss-10</name>
    <dbReference type="NCBI Taxonomy" id="1314674"/>
    <lineage>
        <taxon>Eukaryota</taxon>
        <taxon>Fungi</taxon>
        <taxon>Dikarya</taxon>
        <taxon>Basidiomycota</taxon>
        <taxon>Agaricomycotina</taxon>
        <taxon>Agaricomycetes</taxon>
        <taxon>Agaricomycetidae</taxon>
        <taxon>Agaricales</taxon>
        <taxon>Marasmiineae</taxon>
        <taxon>Physalacriaceae</taxon>
        <taxon>Cylindrobasidium</taxon>
    </lineage>
</organism>
<accession>A0A0D7B1V9</accession>
<dbReference type="HAMAP" id="MF_00514">
    <property type="entry name" value="Ribosomal_bL35"/>
    <property type="match status" value="1"/>
</dbReference>
<dbReference type="EMBL" id="KN880634">
    <property type="protein sequence ID" value="KIY64467.1"/>
    <property type="molecule type" value="Genomic_DNA"/>
</dbReference>
<evidence type="ECO:0000256" key="2">
    <source>
        <dbReference type="ARBA" id="ARBA00022980"/>
    </source>
</evidence>
<dbReference type="AlphaFoldDB" id="A0A0D7B1V9"/>
<gene>
    <name evidence="5" type="ORF">CYLTODRAFT_380841</name>
</gene>
<reference evidence="5 6" key="1">
    <citation type="journal article" date="2015" name="Fungal Genet. Biol.">
        <title>Evolution of novel wood decay mechanisms in Agaricales revealed by the genome sequences of Fistulina hepatica and Cylindrobasidium torrendii.</title>
        <authorList>
            <person name="Floudas D."/>
            <person name="Held B.W."/>
            <person name="Riley R."/>
            <person name="Nagy L.G."/>
            <person name="Koehler G."/>
            <person name="Ransdell A.S."/>
            <person name="Younus H."/>
            <person name="Chow J."/>
            <person name="Chiniquy J."/>
            <person name="Lipzen A."/>
            <person name="Tritt A."/>
            <person name="Sun H."/>
            <person name="Haridas S."/>
            <person name="LaButti K."/>
            <person name="Ohm R.A."/>
            <person name="Kues U."/>
            <person name="Blanchette R.A."/>
            <person name="Grigoriev I.V."/>
            <person name="Minto R.E."/>
            <person name="Hibbett D.S."/>
        </authorList>
    </citation>
    <scope>NUCLEOTIDE SEQUENCE [LARGE SCALE GENOMIC DNA]</scope>
    <source>
        <strain evidence="5 6">FP15055 ss-10</strain>
    </source>
</reference>
<name>A0A0D7B1V9_9AGAR</name>
<dbReference type="PANTHER" id="PTHR33343:SF1">
    <property type="entry name" value="LARGE RIBOSOMAL SUBUNIT PROTEIN BL35M"/>
    <property type="match status" value="1"/>
</dbReference>
<dbReference type="SUPFAM" id="SSF143034">
    <property type="entry name" value="L35p-like"/>
    <property type="match status" value="1"/>
</dbReference>
<comment type="similarity">
    <text evidence="1 4">Belongs to the bacterial ribosomal protein bL35 family.</text>
</comment>
<dbReference type="InterPro" id="IPR037229">
    <property type="entry name" value="Ribosomal_bL35_sf"/>
</dbReference>
<feature type="non-terminal residue" evidence="5">
    <location>
        <position position="1"/>
    </location>
</feature>
<dbReference type="Proteomes" id="UP000054007">
    <property type="component" value="Unassembled WGS sequence"/>
</dbReference>
<evidence type="ECO:0000256" key="4">
    <source>
        <dbReference type="RuleBase" id="RU000568"/>
    </source>
</evidence>
<dbReference type="OrthoDB" id="162638at2759"/>
<dbReference type="GO" id="GO:0003735">
    <property type="term" value="F:structural constituent of ribosome"/>
    <property type="evidence" value="ECO:0007669"/>
    <property type="project" value="InterPro"/>
</dbReference>
<dbReference type="GO" id="GO:0015934">
    <property type="term" value="C:large ribosomal subunit"/>
    <property type="evidence" value="ECO:0007669"/>
    <property type="project" value="TreeGrafter"/>
</dbReference>
<keyword evidence="3 4" id="KW-0687">Ribonucleoprotein</keyword>
<dbReference type="InterPro" id="IPR021137">
    <property type="entry name" value="Ribosomal_bL35-like"/>
</dbReference>
<dbReference type="STRING" id="1314674.A0A0D7B1V9"/>
<keyword evidence="2 4" id="KW-0689">Ribosomal protein</keyword>
<evidence type="ECO:0000256" key="1">
    <source>
        <dbReference type="ARBA" id="ARBA00006598"/>
    </source>
</evidence>
<dbReference type="InterPro" id="IPR001706">
    <property type="entry name" value="Ribosomal_bL35"/>
</dbReference>
<evidence type="ECO:0000256" key="3">
    <source>
        <dbReference type="ARBA" id="ARBA00023274"/>
    </source>
</evidence>
<dbReference type="PRINTS" id="PR00064">
    <property type="entry name" value="RIBOSOMALL35"/>
</dbReference>
<evidence type="ECO:0000313" key="6">
    <source>
        <dbReference type="Proteomes" id="UP000054007"/>
    </source>
</evidence>
<proteinExistence type="inferred from homology"/>